<gene>
    <name evidence="2" type="ORF">O3P69_005058</name>
</gene>
<evidence type="ECO:0000313" key="3">
    <source>
        <dbReference type="Proteomes" id="UP001487740"/>
    </source>
</evidence>
<feature type="region of interest" description="Disordered" evidence="1">
    <location>
        <begin position="170"/>
        <end position="207"/>
    </location>
</feature>
<reference evidence="2 3" key="1">
    <citation type="submission" date="2023-03" db="EMBL/GenBank/DDBJ databases">
        <title>High-quality genome of Scylla paramamosain provides insights in environmental adaptation.</title>
        <authorList>
            <person name="Zhang L."/>
        </authorList>
    </citation>
    <scope>NUCLEOTIDE SEQUENCE [LARGE SCALE GENOMIC DNA]</scope>
    <source>
        <strain evidence="2">LZ_2023a</strain>
        <tissue evidence="2">Muscle</tissue>
    </source>
</reference>
<feature type="compositionally biased region" description="Basic and acidic residues" evidence="1">
    <location>
        <begin position="170"/>
        <end position="188"/>
    </location>
</feature>
<organism evidence="2 3">
    <name type="scientific">Scylla paramamosain</name>
    <name type="common">Mud crab</name>
    <dbReference type="NCBI Taxonomy" id="85552"/>
    <lineage>
        <taxon>Eukaryota</taxon>
        <taxon>Metazoa</taxon>
        <taxon>Ecdysozoa</taxon>
        <taxon>Arthropoda</taxon>
        <taxon>Crustacea</taxon>
        <taxon>Multicrustacea</taxon>
        <taxon>Malacostraca</taxon>
        <taxon>Eumalacostraca</taxon>
        <taxon>Eucarida</taxon>
        <taxon>Decapoda</taxon>
        <taxon>Pleocyemata</taxon>
        <taxon>Brachyura</taxon>
        <taxon>Eubrachyura</taxon>
        <taxon>Portunoidea</taxon>
        <taxon>Portunidae</taxon>
        <taxon>Portuninae</taxon>
        <taxon>Scylla</taxon>
    </lineage>
</organism>
<dbReference type="EMBL" id="JARAKH010000015">
    <property type="protein sequence ID" value="KAK8396822.1"/>
    <property type="molecule type" value="Genomic_DNA"/>
</dbReference>
<accession>A0AAW0U9R8</accession>
<sequence length="207" mass="22297">MQNRCRESENIDVILTSARGLKSADSRTSRWSPIDYGADKCCVPLDTVLNIHGVAPAERSGGTRQAPDSSSWLARRGHSAEYATAHQYHTSRKPARVVAGLRRAAVRGLSAGCGNSDRGAGERRLGRSSGGGKEGQRQLPASHTDSASVGRGVPWGGLRCTRSPLKLIETRPVEATRGELNTEHRCVEPRPLPPPPPPSPPGIMKRW</sequence>
<evidence type="ECO:0000313" key="2">
    <source>
        <dbReference type="EMBL" id="KAK8396822.1"/>
    </source>
</evidence>
<dbReference type="Proteomes" id="UP001487740">
    <property type="component" value="Unassembled WGS sequence"/>
</dbReference>
<dbReference type="AlphaFoldDB" id="A0AAW0U9R8"/>
<feature type="region of interest" description="Disordered" evidence="1">
    <location>
        <begin position="110"/>
        <end position="156"/>
    </location>
</feature>
<proteinExistence type="predicted"/>
<name>A0AAW0U9R8_SCYPA</name>
<keyword evidence="3" id="KW-1185">Reference proteome</keyword>
<evidence type="ECO:0000256" key="1">
    <source>
        <dbReference type="SAM" id="MobiDB-lite"/>
    </source>
</evidence>
<feature type="compositionally biased region" description="Pro residues" evidence="1">
    <location>
        <begin position="190"/>
        <end position="201"/>
    </location>
</feature>
<protein>
    <submittedName>
        <fullName evidence="2">Uncharacterized protein</fullName>
    </submittedName>
</protein>
<comment type="caution">
    <text evidence="2">The sequence shown here is derived from an EMBL/GenBank/DDBJ whole genome shotgun (WGS) entry which is preliminary data.</text>
</comment>